<proteinExistence type="predicted"/>
<keyword evidence="2" id="KW-1185">Reference proteome</keyword>
<dbReference type="RefSeq" id="WP_323453605.1">
    <property type="nucleotide sequence ID" value="NZ_JAYFUI010000153.1"/>
</dbReference>
<gene>
    <name evidence="1" type="ORF">VA602_14990</name>
</gene>
<dbReference type="EMBL" id="JAYFUI010000153">
    <property type="protein sequence ID" value="MEA5672643.1"/>
    <property type="molecule type" value="Genomic_DNA"/>
</dbReference>
<protein>
    <submittedName>
        <fullName evidence="1">Uncharacterized protein</fullName>
    </submittedName>
</protein>
<evidence type="ECO:0000313" key="2">
    <source>
        <dbReference type="Proteomes" id="UP001302573"/>
    </source>
</evidence>
<name>A0ABU5VGZ6_9PSED</name>
<sequence length="169" mass="18584">MHHDKRGDLALEDAFRTLMQQVSVMREAGIPLKQVKHAPAFSFLLTPKQLDRVKKICQLKGWPVPNQRGILIDLEAVAHPMASRGSKDNCSAAEVLAILVAAYSAYSQIGLNKPKHSQAIVFNTGRQVVVGGGRFYAVAVVEVRVDGARRYLAPVTAYHATEAKIRNIK</sequence>
<comment type="caution">
    <text evidence="1">The sequence shown here is derived from an EMBL/GenBank/DDBJ whole genome shotgun (WGS) entry which is preliminary data.</text>
</comment>
<organism evidence="1 2">
    <name type="scientific">Pseudomonas machongensis</name>
    <dbReference type="NCBI Taxonomy" id="3110229"/>
    <lineage>
        <taxon>Bacteria</taxon>
        <taxon>Pseudomonadati</taxon>
        <taxon>Pseudomonadota</taxon>
        <taxon>Gammaproteobacteria</taxon>
        <taxon>Pseudomonadales</taxon>
        <taxon>Pseudomonadaceae</taxon>
        <taxon>Pseudomonas</taxon>
    </lineage>
</organism>
<evidence type="ECO:0000313" key="1">
    <source>
        <dbReference type="EMBL" id="MEA5672643.1"/>
    </source>
</evidence>
<accession>A0ABU5VGZ6</accession>
<dbReference type="Proteomes" id="UP001302573">
    <property type="component" value="Unassembled WGS sequence"/>
</dbReference>
<reference evidence="1 2" key="1">
    <citation type="submission" date="2023-12" db="EMBL/GenBank/DDBJ databases">
        <title>Pseudomonas machongensis sp. nov., isolated from wilted pepper plants (Capsicum annuum).</title>
        <authorList>
            <person name="Qiu M."/>
            <person name="Li Y."/>
            <person name="Liu Q."/>
            <person name="Zhang X."/>
            <person name="Huang Y."/>
            <person name="Guo R."/>
            <person name="Hu M."/>
            <person name="Zhou J."/>
            <person name="Zhou X."/>
        </authorList>
    </citation>
    <scope>NUCLEOTIDE SEQUENCE [LARGE SCALE GENOMIC DNA]</scope>
    <source>
        <strain evidence="1 2">MH2</strain>
    </source>
</reference>